<keyword evidence="1" id="KW-0472">Membrane</keyword>
<feature type="transmembrane region" description="Helical" evidence="1">
    <location>
        <begin position="73"/>
        <end position="91"/>
    </location>
</feature>
<reference evidence="2 3" key="1">
    <citation type="submission" date="2019-07" db="EMBL/GenBank/DDBJ databases">
        <authorList>
            <person name="Li J."/>
        </authorList>
    </citation>
    <scope>NUCLEOTIDE SEQUENCE [LARGE SCALE GENOMIC DNA]</scope>
    <source>
        <strain evidence="2 3">TKL69</strain>
    </source>
</reference>
<keyword evidence="3" id="KW-1185">Reference proteome</keyword>
<evidence type="ECO:0000313" key="3">
    <source>
        <dbReference type="Proteomes" id="UP000315215"/>
    </source>
</evidence>
<feature type="transmembrane region" description="Helical" evidence="1">
    <location>
        <begin position="44"/>
        <end position="67"/>
    </location>
</feature>
<sequence length="96" mass="10676">MSMNPSTLIIGLLFLILAYLIGVRKNTWLLSGYKQHRVRDKKKLSRMVGGYNLIAGLFLVVTSIFFSTSFSTAAIQIAVLGHVVILVYVNVTMVDK</sequence>
<name>A0A516KKE7_9BACI</name>
<evidence type="ECO:0000313" key="2">
    <source>
        <dbReference type="EMBL" id="QDP41848.1"/>
    </source>
</evidence>
<dbReference type="Proteomes" id="UP000315215">
    <property type="component" value="Chromosome"/>
</dbReference>
<organism evidence="2 3">
    <name type="scientific">Radiobacillus deserti</name>
    <dbReference type="NCBI Taxonomy" id="2594883"/>
    <lineage>
        <taxon>Bacteria</taxon>
        <taxon>Bacillati</taxon>
        <taxon>Bacillota</taxon>
        <taxon>Bacilli</taxon>
        <taxon>Bacillales</taxon>
        <taxon>Bacillaceae</taxon>
        <taxon>Radiobacillus</taxon>
    </lineage>
</organism>
<dbReference type="Pfam" id="PF12650">
    <property type="entry name" value="DUF3784"/>
    <property type="match status" value="1"/>
</dbReference>
<protein>
    <submittedName>
        <fullName evidence="2">DUF3784 domain-containing protein</fullName>
    </submittedName>
</protein>
<keyword evidence="1" id="KW-0812">Transmembrane</keyword>
<dbReference type="AlphaFoldDB" id="A0A516KKE7"/>
<dbReference type="EMBL" id="CP041666">
    <property type="protein sequence ID" value="QDP41848.1"/>
    <property type="molecule type" value="Genomic_DNA"/>
</dbReference>
<dbReference type="KEGG" id="aqt:FN924_17725"/>
<dbReference type="OrthoDB" id="2652863at2"/>
<dbReference type="InterPro" id="IPR017259">
    <property type="entry name" value="UCP037672"/>
</dbReference>
<feature type="transmembrane region" description="Helical" evidence="1">
    <location>
        <begin position="6"/>
        <end position="23"/>
    </location>
</feature>
<evidence type="ECO:0000256" key="1">
    <source>
        <dbReference type="SAM" id="Phobius"/>
    </source>
</evidence>
<accession>A0A516KKE7</accession>
<proteinExistence type="predicted"/>
<keyword evidence="1" id="KW-1133">Transmembrane helix</keyword>
<gene>
    <name evidence="2" type="ORF">FN924_17725</name>
</gene>